<accession>A0A9W7CGV7</accession>
<name>A0A9W7CGV7_9STRA</name>
<dbReference type="Gene3D" id="3.40.50.2000">
    <property type="entry name" value="Glycogen Phosphorylase B"/>
    <property type="match status" value="1"/>
</dbReference>
<gene>
    <name evidence="1" type="ORF">TrRE_jg4821</name>
</gene>
<feature type="non-terminal residue" evidence="1">
    <location>
        <position position="904"/>
    </location>
</feature>
<evidence type="ECO:0008006" key="3">
    <source>
        <dbReference type="Google" id="ProtNLM"/>
    </source>
</evidence>
<dbReference type="Gene3D" id="3.40.50.11380">
    <property type="match status" value="1"/>
</dbReference>
<evidence type="ECO:0000313" key="1">
    <source>
        <dbReference type="EMBL" id="GMI05578.1"/>
    </source>
</evidence>
<evidence type="ECO:0000313" key="2">
    <source>
        <dbReference type="Proteomes" id="UP001165082"/>
    </source>
</evidence>
<dbReference type="EMBL" id="BRXZ01000120">
    <property type="protein sequence ID" value="GMI05578.1"/>
    <property type="molecule type" value="Genomic_DNA"/>
</dbReference>
<organism evidence="1 2">
    <name type="scientific">Triparma retinervis</name>
    <dbReference type="NCBI Taxonomy" id="2557542"/>
    <lineage>
        <taxon>Eukaryota</taxon>
        <taxon>Sar</taxon>
        <taxon>Stramenopiles</taxon>
        <taxon>Ochrophyta</taxon>
        <taxon>Bolidophyceae</taxon>
        <taxon>Parmales</taxon>
        <taxon>Triparmaceae</taxon>
        <taxon>Triparma</taxon>
    </lineage>
</organism>
<sequence>MLAPSAPSSQTTTDPLNPSLHSLQVNYFPFYFGLGDSHGIPPNCTTSTFTSPTFAFDSYLASVVNDVTDAQFHLPAHIYSILSLPVPPRPASFMVGSSIHTLHNSIQSVQCMVAACTASEISVGETGIGYKSLYKGMSLLSTLSVLGGQVDYSTKLLNDMYKILGLIEEGSLGGAMAKDEFWQGARVFILTKLGQNTAMQNSLPAALAFYQGAAEAQPASRTSISLLNHIAACHLAIGDVSSFVKVSEEMLEAYHSSVSDIFGEPTAGFNVSVPAKEEFFNDSDGRRGRRNSSPPPHFCTNVLNNAVLNIYGDDVDSPNLPHAKAIVEQMDSLNGCLYNELGWKKGREASELPSKLHFSLGRKLQKRGFTNEALYHLRIASGPFIKDGALHQVYARLALPMVFDSLKSQALTLSGFQHELGSFLGRNSIVKNCDAIKTNFDVLPLIRFAEETDIIDYGYEGDSYSLISKLYYQMCPDLYWGDMGAGRQSSAKRIGIVSSTLYNHPTAKTHGGLLKYLASLGGGGLEGTQIIIACYPTFSDTVTKRVMKEVQGVKNLGLTEGKEAEQLRAEKLDVILYLDLPLDARSYALAHQRIANTQVGLYGHHAYTSGIEDTLDYMLIPGAGGVGGGKEWGGADGAELATSMTSQYSEQVVVLEGLHIGEMYGGLPEGKFGEYEHSPLYTDAGAFHSRFLLPEDAHVYLIPASAPHFHPEFDSAIKAILRADPKAQVVVALRELNSAEKTVAEEDYFSHDLLQHGFPIVWGEKLKMRMKKKIAGGKRGGGLWRRVKFLSEGLAPNDYAAVLKMADVVLDTFPFCNFVNSIEALSVGTPVVTLGARQRKGGGRLVAIWWEELARAEGGGGEECCNASNEDEFVDLAVRLANDQGFRSRVVERIESSRIFDEHE</sequence>
<reference evidence="1" key="1">
    <citation type="submission" date="2022-07" db="EMBL/GenBank/DDBJ databases">
        <title>Genome analysis of Parmales, a sister group of diatoms, reveals the evolutionary specialization of diatoms from phago-mixotrophs to photoautotrophs.</title>
        <authorList>
            <person name="Ban H."/>
            <person name="Sato S."/>
            <person name="Yoshikawa S."/>
            <person name="Kazumasa Y."/>
            <person name="Nakamura Y."/>
            <person name="Ichinomiya M."/>
            <person name="Saitoh K."/>
            <person name="Sato N."/>
            <person name="Blanc-Mathieu R."/>
            <person name="Endo H."/>
            <person name="Kuwata A."/>
            <person name="Ogata H."/>
        </authorList>
    </citation>
    <scope>NUCLEOTIDE SEQUENCE</scope>
</reference>
<dbReference type="Proteomes" id="UP001165082">
    <property type="component" value="Unassembled WGS sequence"/>
</dbReference>
<proteinExistence type="predicted"/>
<protein>
    <recommendedName>
        <fullName evidence="3">O-GlcNAc transferase C-terminal domain-containing protein</fullName>
    </recommendedName>
</protein>
<comment type="caution">
    <text evidence="1">The sequence shown here is derived from an EMBL/GenBank/DDBJ whole genome shotgun (WGS) entry which is preliminary data.</text>
</comment>
<keyword evidence="2" id="KW-1185">Reference proteome</keyword>
<dbReference type="AlphaFoldDB" id="A0A9W7CGV7"/>
<dbReference type="OrthoDB" id="191442at2759"/>